<dbReference type="AlphaFoldDB" id="A0A977L3P5"/>
<dbReference type="InterPro" id="IPR045650">
    <property type="entry name" value="DUF6399"/>
</dbReference>
<dbReference type="Pfam" id="PF19936">
    <property type="entry name" value="DUF6399"/>
    <property type="match status" value="1"/>
</dbReference>
<dbReference type="EMBL" id="CP073041">
    <property type="protein sequence ID" value="UXE64922.1"/>
    <property type="molecule type" value="Genomic_DNA"/>
</dbReference>
<feature type="compositionally biased region" description="Polar residues" evidence="1">
    <location>
        <begin position="89"/>
        <end position="98"/>
    </location>
</feature>
<evidence type="ECO:0000313" key="2">
    <source>
        <dbReference type="EMBL" id="UXE64922.1"/>
    </source>
</evidence>
<dbReference type="Proteomes" id="UP001065613">
    <property type="component" value="Chromosome"/>
</dbReference>
<gene>
    <name evidence="2" type="ORF">KA717_39130</name>
</gene>
<feature type="region of interest" description="Disordered" evidence="1">
    <location>
        <begin position="77"/>
        <end position="98"/>
    </location>
</feature>
<reference evidence="2" key="1">
    <citation type="submission" date="2021-04" db="EMBL/GenBank/DDBJ databases">
        <title>Genome sequence of Woronichinia naegeliana from Washington state freshwater lake bloom.</title>
        <authorList>
            <person name="Dreher T.W."/>
        </authorList>
    </citation>
    <scope>NUCLEOTIDE SEQUENCE</scope>
    <source>
        <strain evidence="2">WA131</strain>
    </source>
</reference>
<proteinExistence type="predicted"/>
<protein>
    <submittedName>
        <fullName evidence="2">DUF6399 domain-containing protein</fullName>
    </submittedName>
</protein>
<evidence type="ECO:0000256" key="1">
    <source>
        <dbReference type="SAM" id="MobiDB-lite"/>
    </source>
</evidence>
<sequence>MCSKFQRTSSAVEGRNGYLSALHHANRGFTEQTLTVLTIIPNFDLQRHDGTTAAQRLFGKPFPNLFASILLTMGDLPRPRHSRKPRKSTTITLTTVPS</sequence>
<organism evidence="2">
    <name type="scientific">Woronichinia naegeliana WA131</name>
    <dbReference type="NCBI Taxonomy" id="2824559"/>
    <lineage>
        <taxon>Bacteria</taxon>
        <taxon>Bacillati</taxon>
        <taxon>Cyanobacteriota</taxon>
        <taxon>Cyanophyceae</taxon>
        <taxon>Synechococcales</taxon>
        <taxon>Coelosphaeriaceae</taxon>
        <taxon>Woronichinia</taxon>
    </lineage>
</organism>
<dbReference type="KEGG" id="wna:KA717_39130"/>
<accession>A0A977L3P5</accession>
<name>A0A977L3P5_9CYAN</name>